<accession>A0A6M3JYM9</accession>
<organism evidence="2">
    <name type="scientific">viral metagenome</name>
    <dbReference type="NCBI Taxonomy" id="1070528"/>
    <lineage>
        <taxon>unclassified sequences</taxon>
        <taxon>metagenomes</taxon>
        <taxon>organismal metagenomes</taxon>
    </lineage>
</organism>
<feature type="region of interest" description="Disordered" evidence="1">
    <location>
        <begin position="42"/>
        <end position="61"/>
    </location>
</feature>
<dbReference type="AlphaFoldDB" id="A0A6M3JYM9"/>
<proteinExistence type="predicted"/>
<evidence type="ECO:0000313" key="2">
    <source>
        <dbReference type="EMBL" id="QJA75246.1"/>
    </source>
</evidence>
<gene>
    <name evidence="2" type="ORF">MM415A01853_0010</name>
</gene>
<protein>
    <submittedName>
        <fullName evidence="2">Uncharacterized protein</fullName>
    </submittedName>
</protein>
<reference evidence="2" key="1">
    <citation type="submission" date="2020-03" db="EMBL/GenBank/DDBJ databases">
        <title>The deep terrestrial virosphere.</title>
        <authorList>
            <person name="Holmfeldt K."/>
            <person name="Nilsson E."/>
            <person name="Simone D."/>
            <person name="Lopez-Fernandez M."/>
            <person name="Wu X."/>
            <person name="de Brujin I."/>
            <person name="Lundin D."/>
            <person name="Andersson A."/>
            <person name="Bertilsson S."/>
            <person name="Dopson M."/>
        </authorList>
    </citation>
    <scope>NUCLEOTIDE SEQUENCE</scope>
    <source>
        <strain evidence="2">MM415A01853</strain>
    </source>
</reference>
<sequence>MALLKITNRLAEVNKQLMILVAGKEAKPEALRALIASAKPPQGNLRGISTGKTDDKGPKNMNYTMEIGAN</sequence>
<evidence type="ECO:0000256" key="1">
    <source>
        <dbReference type="SAM" id="MobiDB-lite"/>
    </source>
</evidence>
<name>A0A6M3JYM9_9ZZZZ</name>
<dbReference type="EMBL" id="MT142150">
    <property type="protein sequence ID" value="QJA75246.1"/>
    <property type="molecule type" value="Genomic_DNA"/>
</dbReference>